<feature type="binding site" evidence="18">
    <location>
        <begin position="132"/>
        <end position="138"/>
    </location>
    <ligand>
        <name>(6S)-NADPHX</name>
        <dbReference type="ChEBI" id="CHEBI:64076"/>
    </ligand>
</feature>
<feature type="binding site" evidence="17">
    <location>
        <position position="438"/>
    </location>
    <ligand>
        <name>AMP</name>
        <dbReference type="ChEBI" id="CHEBI:456215"/>
    </ligand>
</feature>
<keyword evidence="13" id="KW-0511">Multifunctional enzyme</keyword>
<dbReference type="PANTHER" id="PTHR12592">
    <property type="entry name" value="ATP-DEPENDENT (S)-NAD(P)H-HYDRATE DEHYDRATASE FAMILY MEMBER"/>
    <property type="match status" value="1"/>
</dbReference>
<evidence type="ECO:0000259" key="20">
    <source>
        <dbReference type="PROSITE" id="PS51383"/>
    </source>
</evidence>
<dbReference type="SUPFAM" id="SSF64153">
    <property type="entry name" value="YjeF N-terminal domain-like"/>
    <property type="match status" value="1"/>
</dbReference>
<evidence type="ECO:0000313" key="23">
    <source>
        <dbReference type="Proteomes" id="UP000317496"/>
    </source>
</evidence>
<dbReference type="CDD" id="cd01171">
    <property type="entry name" value="YXKO-related"/>
    <property type="match status" value="1"/>
</dbReference>
<evidence type="ECO:0000256" key="16">
    <source>
        <dbReference type="ARBA" id="ARBA00049209"/>
    </source>
</evidence>
<dbReference type="EC" id="5.1.99.6" evidence="19"/>
<comment type="catalytic activity">
    <reaction evidence="15 17 19">
        <text>(6S)-NADHX + ADP = AMP + phosphate + NADH + H(+)</text>
        <dbReference type="Rhea" id="RHEA:32223"/>
        <dbReference type="ChEBI" id="CHEBI:15378"/>
        <dbReference type="ChEBI" id="CHEBI:43474"/>
        <dbReference type="ChEBI" id="CHEBI:57945"/>
        <dbReference type="ChEBI" id="CHEBI:64074"/>
        <dbReference type="ChEBI" id="CHEBI:456215"/>
        <dbReference type="ChEBI" id="CHEBI:456216"/>
        <dbReference type="EC" id="4.2.1.136"/>
    </reaction>
</comment>
<comment type="function">
    <text evidence="18">Catalyzes the epimerization of the S- and R-forms of NAD(P)HX, a damaged form of NAD(P)H that is a result of enzymatic or heat-dependent hydration. This is a prerequisite for the S-specific NAD(P)H-hydrate dehydratase to allow the repair of both epimers of NAD(P)HX.</text>
</comment>
<evidence type="ECO:0000256" key="5">
    <source>
        <dbReference type="ARBA" id="ARBA00022723"/>
    </source>
</evidence>
<accession>A0A516H3L3</accession>
<keyword evidence="5 18" id="KW-0479">Metal-binding</keyword>
<dbReference type="PIRSF" id="PIRSF017184">
    <property type="entry name" value="Nnr"/>
    <property type="match status" value="1"/>
</dbReference>
<feature type="binding site" evidence="17">
    <location>
        <position position="262"/>
    </location>
    <ligand>
        <name>(6S)-NADPHX</name>
        <dbReference type="ChEBI" id="CHEBI:64076"/>
    </ligand>
</feature>
<dbReference type="GO" id="GO:0005524">
    <property type="term" value="F:ATP binding"/>
    <property type="evidence" value="ECO:0007669"/>
    <property type="project" value="UniProtKB-UniRule"/>
</dbReference>
<reference evidence="22 23" key="1">
    <citation type="submission" date="2019-07" db="EMBL/GenBank/DDBJ databases">
        <title>Genome sequencing for Ferrovibrio sp. K5.</title>
        <authorList>
            <person name="Park S.-J."/>
        </authorList>
    </citation>
    <scope>NUCLEOTIDE SEQUENCE [LARGE SCALE GENOMIC DNA]</scope>
    <source>
        <strain evidence="22 23">K5</strain>
    </source>
</reference>
<proteinExistence type="inferred from homology"/>
<dbReference type="EMBL" id="CP041636">
    <property type="protein sequence ID" value="QDO98364.1"/>
    <property type="molecule type" value="Genomic_DNA"/>
</dbReference>
<keyword evidence="11 18" id="KW-0413">Isomerase</keyword>
<dbReference type="Proteomes" id="UP000317496">
    <property type="component" value="Chromosome"/>
</dbReference>
<dbReference type="Pfam" id="PF01256">
    <property type="entry name" value="Carb_kinase"/>
    <property type="match status" value="1"/>
</dbReference>
<evidence type="ECO:0000256" key="15">
    <source>
        <dbReference type="ARBA" id="ARBA00048238"/>
    </source>
</evidence>
<evidence type="ECO:0000256" key="7">
    <source>
        <dbReference type="ARBA" id="ARBA00022840"/>
    </source>
</evidence>
<evidence type="ECO:0000256" key="9">
    <source>
        <dbReference type="ARBA" id="ARBA00022958"/>
    </source>
</evidence>
<dbReference type="InterPro" id="IPR029056">
    <property type="entry name" value="Ribokinase-like"/>
</dbReference>
<keyword evidence="10 17" id="KW-0520">NAD</keyword>
<evidence type="ECO:0000256" key="17">
    <source>
        <dbReference type="HAMAP-Rule" id="MF_01965"/>
    </source>
</evidence>
<evidence type="ECO:0000256" key="3">
    <source>
        <dbReference type="ARBA" id="ARBA00006001"/>
    </source>
</evidence>
<dbReference type="HAMAP" id="MF_01966">
    <property type="entry name" value="NADHX_epimerase"/>
    <property type="match status" value="1"/>
</dbReference>
<sequence length="495" mass="50648">MAQGETKPVTRNAALLTVGEMAAADRAAIRCGVPGLDLMEAAGAAVARMVQRHHAKGAVLVLCGPGNNGGDGFVAARLLKAAGREVTLALYGARDAVKGDAAAMAQRWDGAILPATPLLVMQADVIVDALFGAGLSRALEGAALALVDAVNESGAAVVAVDLPSGLHGDDGQPRGAAAIRATRTVTFFRPKPGHLLLPGRLHCGELHVANIGIADAVLAEINPQQWRNDPALWKAELPRLRIDGHKYQRGHALLRGGDRPGAAMLAGHAALRIGAGLATLALPNDAMTLPGGPDALMRQRCDGAPDWRTALKDARRNALLLGPGNGMGAATRQMVLEALATKRPTVLDADALTAFTDNPKALFAAIKGPVVLTPHDGEFARLFPDLGLLPKLARTRAAAKMSNAVILLKGADTVIADADGRAAINTNAPPDLATAGAGDVLAGFVVGLLAQGMPAFEGTCAAVWLHGEAARAGGAGLIADDLPLLVRAPLAALRG</sequence>
<evidence type="ECO:0000313" key="22">
    <source>
        <dbReference type="EMBL" id="QDO98364.1"/>
    </source>
</evidence>
<evidence type="ECO:0000256" key="13">
    <source>
        <dbReference type="ARBA" id="ARBA00023268"/>
    </source>
</evidence>
<dbReference type="InterPro" id="IPR030677">
    <property type="entry name" value="Nnr"/>
</dbReference>
<evidence type="ECO:0000256" key="6">
    <source>
        <dbReference type="ARBA" id="ARBA00022741"/>
    </source>
</evidence>
<dbReference type="InterPro" id="IPR004443">
    <property type="entry name" value="YjeF_N_dom"/>
</dbReference>
<dbReference type="PROSITE" id="PS51385">
    <property type="entry name" value="YJEF_N"/>
    <property type="match status" value="1"/>
</dbReference>
<evidence type="ECO:0000256" key="4">
    <source>
        <dbReference type="ARBA" id="ARBA00009524"/>
    </source>
</evidence>
<evidence type="ECO:0000256" key="8">
    <source>
        <dbReference type="ARBA" id="ARBA00022857"/>
    </source>
</evidence>
<feature type="binding site" evidence="18">
    <location>
        <position position="128"/>
    </location>
    <ligand>
        <name>K(+)</name>
        <dbReference type="ChEBI" id="CHEBI:29103"/>
    </ligand>
</feature>
<keyword evidence="7 17" id="KW-0067">ATP-binding</keyword>
<dbReference type="PANTHER" id="PTHR12592:SF0">
    <property type="entry name" value="ATP-DEPENDENT (S)-NAD(P)H-HYDRATE DEHYDRATASE"/>
    <property type="match status" value="1"/>
</dbReference>
<gene>
    <name evidence="18" type="primary">nnrE</name>
    <name evidence="17" type="synonym">nnrD</name>
    <name evidence="22" type="ORF">FNB15_14260</name>
</gene>
<evidence type="ECO:0000256" key="12">
    <source>
        <dbReference type="ARBA" id="ARBA00023239"/>
    </source>
</evidence>
<keyword evidence="6 17" id="KW-0547">Nucleotide-binding</keyword>
<comment type="similarity">
    <text evidence="4 19">In the C-terminal section; belongs to the NnrD/CARKD family.</text>
</comment>
<feature type="binding site" evidence="17">
    <location>
        <position position="439"/>
    </location>
    <ligand>
        <name>(6S)-NADPHX</name>
        <dbReference type="ChEBI" id="CHEBI:64076"/>
    </ligand>
</feature>
<keyword evidence="8 17" id="KW-0521">NADP</keyword>
<comment type="function">
    <text evidence="14 19">Bifunctional enzyme that catalyzes the epimerization of the S- and R-forms of NAD(P)HX and the dehydration of the S-form of NAD(P)HX at the expense of ADP, which is converted to AMP. This allows the repair of both epimers of NAD(P)HX, a damaged form of NAD(P)H that is a result of enzymatic or heat-dependent hydration.</text>
</comment>
<feature type="binding site" evidence="17">
    <location>
        <position position="375"/>
    </location>
    <ligand>
        <name>(6S)-NADPHX</name>
        <dbReference type="ChEBI" id="CHEBI:64076"/>
    </ligand>
</feature>
<evidence type="ECO:0000256" key="11">
    <source>
        <dbReference type="ARBA" id="ARBA00023235"/>
    </source>
</evidence>
<dbReference type="NCBIfam" id="TIGR00196">
    <property type="entry name" value="yjeF_cterm"/>
    <property type="match status" value="1"/>
</dbReference>
<dbReference type="InterPro" id="IPR017953">
    <property type="entry name" value="Carbohydrate_kinase_pred_CS"/>
</dbReference>
<dbReference type="GO" id="GO:0046872">
    <property type="term" value="F:metal ion binding"/>
    <property type="evidence" value="ECO:0007669"/>
    <property type="project" value="UniProtKB-UniRule"/>
</dbReference>
<dbReference type="Gene3D" id="3.40.50.10260">
    <property type="entry name" value="YjeF N-terminal domain"/>
    <property type="match status" value="1"/>
</dbReference>
<feature type="binding site" evidence="17">
    <location>
        <position position="324"/>
    </location>
    <ligand>
        <name>(6S)-NADPHX</name>
        <dbReference type="ChEBI" id="CHEBI:64076"/>
    </ligand>
</feature>
<name>A0A516H3L3_9PROT</name>
<dbReference type="NCBIfam" id="TIGR00197">
    <property type="entry name" value="yjeF_nterm"/>
    <property type="match status" value="1"/>
</dbReference>
<dbReference type="OrthoDB" id="9806925at2"/>
<comment type="subunit">
    <text evidence="17">Homotetramer.</text>
</comment>
<dbReference type="PROSITE" id="PS51383">
    <property type="entry name" value="YJEF_C_3"/>
    <property type="match status" value="1"/>
</dbReference>
<feature type="domain" description="YjeF N-terminal" evidence="21">
    <location>
        <begin position="21"/>
        <end position="219"/>
    </location>
</feature>
<comment type="similarity">
    <text evidence="18">Belongs to the NnrE/AIBP family.</text>
</comment>
<dbReference type="HAMAP" id="MF_01965">
    <property type="entry name" value="NADHX_dehydratase"/>
    <property type="match status" value="1"/>
</dbReference>
<protein>
    <recommendedName>
        <fullName evidence="19">Bifunctional NAD(P)H-hydrate repair enzyme</fullName>
    </recommendedName>
    <alternativeName>
        <fullName evidence="19">Nicotinamide nucleotide repair protein</fullName>
    </alternativeName>
    <domain>
        <recommendedName>
            <fullName evidence="19">ADP-dependent (S)-NAD(P)H-hydrate dehydratase</fullName>
            <ecNumber evidence="19">4.2.1.136</ecNumber>
        </recommendedName>
        <alternativeName>
            <fullName evidence="19">ADP-dependent NAD(P)HX dehydratase</fullName>
        </alternativeName>
    </domain>
    <domain>
        <recommendedName>
            <fullName evidence="19">NAD(P)H-hydrate epimerase</fullName>
            <ecNumber evidence="19">5.1.99.6</ecNumber>
        </recommendedName>
    </domain>
</protein>
<evidence type="ECO:0000259" key="21">
    <source>
        <dbReference type="PROSITE" id="PS51385"/>
    </source>
</evidence>
<comment type="similarity">
    <text evidence="17">Belongs to the NnrD/CARKD family.</text>
</comment>
<evidence type="ECO:0000256" key="18">
    <source>
        <dbReference type="HAMAP-Rule" id="MF_01966"/>
    </source>
</evidence>
<feature type="binding site" evidence="18">
    <location>
        <position position="161"/>
    </location>
    <ligand>
        <name>(6S)-NADPHX</name>
        <dbReference type="ChEBI" id="CHEBI:64076"/>
    </ligand>
</feature>
<dbReference type="Pfam" id="PF03853">
    <property type="entry name" value="YjeF_N"/>
    <property type="match status" value="1"/>
</dbReference>
<dbReference type="EC" id="4.2.1.136" evidence="19"/>
<dbReference type="SUPFAM" id="SSF53613">
    <property type="entry name" value="Ribokinase-like"/>
    <property type="match status" value="1"/>
</dbReference>
<dbReference type="KEGG" id="fer:FNB15_14260"/>
<feature type="binding site" evidence="18">
    <location>
        <position position="68"/>
    </location>
    <ligand>
        <name>K(+)</name>
        <dbReference type="ChEBI" id="CHEBI:29103"/>
    </ligand>
</feature>
<comment type="catalytic activity">
    <reaction evidence="1 18 19">
        <text>(6R)-NADHX = (6S)-NADHX</text>
        <dbReference type="Rhea" id="RHEA:32215"/>
        <dbReference type="ChEBI" id="CHEBI:64074"/>
        <dbReference type="ChEBI" id="CHEBI:64075"/>
        <dbReference type="EC" id="5.1.99.6"/>
    </reaction>
</comment>
<dbReference type="Gene3D" id="3.40.1190.20">
    <property type="match status" value="1"/>
</dbReference>
<evidence type="ECO:0000256" key="19">
    <source>
        <dbReference type="PIRNR" id="PIRNR017184"/>
    </source>
</evidence>
<organism evidence="22 23">
    <name type="scientific">Ferrovibrio terrae</name>
    <dbReference type="NCBI Taxonomy" id="2594003"/>
    <lineage>
        <taxon>Bacteria</taxon>
        <taxon>Pseudomonadati</taxon>
        <taxon>Pseudomonadota</taxon>
        <taxon>Alphaproteobacteria</taxon>
        <taxon>Rhodospirillales</taxon>
        <taxon>Rhodospirillaceae</taxon>
        <taxon>Ferrovibrio</taxon>
    </lineage>
</organism>
<comment type="similarity">
    <text evidence="3 19">In the N-terminal section; belongs to the NnrE/AIBP family.</text>
</comment>
<evidence type="ECO:0000256" key="10">
    <source>
        <dbReference type="ARBA" id="ARBA00023027"/>
    </source>
</evidence>
<dbReference type="InterPro" id="IPR000631">
    <property type="entry name" value="CARKD"/>
</dbReference>
<evidence type="ECO:0000256" key="1">
    <source>
        <dbReference type="ARBA" id="ARBA00000013"/>
    </source>
</evidence>
<comment type="cofactor">
    <cofactor evidence="17">
        <name>Mg(2+)</name>
        <dbReference type="ChEBI" id="CHEBI:18420"/>
    </cofactor>
</comment>
<keyword evidence="9 18" id="KW-0630">Potassium</keyword>
<dbReference type="PROSITE" id="PS01050">
    <property type="entry name" value="YJEF_C_2"/>
    <property type="match status" value="1"/>
</dbReference>
<feature type="binding site" evidence="17">
    <location>
        <begin position="409"/>
        <end position="413"/>
    </location>
    <ligand>
        <name>AMP</name>
        <dbReference type="ChEBI" id="CHEBI:456215"/>
    </ligand>
</feature>
<comment type="catalytic activity">
    <reaction evidence="16 17 19">
        <text>(6S)-NADPHX + ADP = AMP + phosphate + NADPH + H(+)</text>
        <dbReference type="Rhea" id="RHEA:32235"/>
        <dbReference type="ChEBI" id="CHEBI:15378"/>
        <dbReference type="ChEBI" id="CHEBI:43474"/>
        <dbReference type="ChEBI" id="CHEBI:57783"/>
        <dbReference type="ChEBI" id="CHEBI:64076"/>
        <dbReference type="ChEBI" id="CHEBI:456215"/>
        <dbReference type="ChEBI" id="CHEBI:456216"/>
        <dbReference type="EC" id="4.2.1.136"/>
    </reaction>
</comment>
<dbReference type="GO" id="GO:0110051">
    <property type="term" value="P:metabolite repair"/>
    <property type="evidence" value="ECO:0007669"/>
    <property type="project" value="TreeGrafter"/>
</dbReference>
<dbReference type="InterPro" id="IPR036652">
    <property type="entry name" value="YjeF_N_dom_sf"/>
</dbReference>
<keyword evidence="12 17" id="KW-0456">Lyase</keyword>
<feature type="domain" description="YjeF C-terminal" evidence="20">
    <location>
        <begin position="229"/>
        <end position="493"/>
    </location>
</feature>
<comment type="cofactor">
    <cofactor evidence="18 19">
        <name>K(+)</name>
        <dbReference type="ChEBI" id="CHEBI:29103"/>
    </cofactor>
    <text evidence="18 19">Binds 1 potassium ion per subunit.</text>
</comment>
<comment type="catalytic activity">
    <reaction evidence="2 18 19">
        <text>(6R)-NADPHX = (6S)-NADPHX</text>
        <dbReference type="Rhea" id="RHEA:32227"/>
        <dbReference type="ChEBI" id="CHEBI:64076"/>
        <dbReference type="ChEBI" id="CHEBI:64077"/>
        <dbReference type="EC" id="5.1.99.6"/>
    </reaction>
</comment>
<comment type="function">
    <text evidence="17">Catalyzes the dehydration of the S-form of NAD(P)HX at the expense of ADP, which is converted to AMP. Together with NAD(P)HX epimerase, which catalyzes the epimerization of the S- and R-forms, the enzyme allows the repair of both epimers of NAD(P)HX, a damaged form of NAD(P)H that is a result of enzymatic or heat-dependent hydration.</text>
</comment>
<evidence type="ECO:0000256" key="14">
    <source>
        <dbReference type="ARBA" id="ARBA00025153"/>
    </source>
</evidence>
<keyword evidence="23" id="KW-1185">Reference proteome</keyword>
<dbReference type="GO" id="GO:0046496">
    <property type="term" value="P:nicotinamide nucleotide metabolic process"/>
    <property type="evidence" value="ECO:0007669"/>
    <property type="project" value="UniProtKB-UniRule"/>
</dbReference>
<feature type="binding site" evidence="18">
    <location>
        <position position="164"/>
    </location>
    <ligand>
        <name>K(+)</name>
        <dbReference type="ChEBI" id="CHEBI:29103"/>
    </ligand>
</feature>
<dbReference type="GO" id="GO:0052856">
    <property type="term" value="F:NAD(P)HX epimerase activity"/>
    <property type="evidence" value="ECO:0007669"/>
    <property type="project" value="UniProtKB-UniRule"/>
</dbReference>
<evidence type="ECO:0000256" key="2">
    <source>
        <dbReference type="ARBA" id="ARBA00000909"/>
    </source>
</evidence>
<comment type="caution">
    <text evidence="18">Lacks conserved residue(s) required for the propagation of feature annotation.</text>
</comment>
<feature type="binding site" evidence="18">
    <location>
        <begin position="67"/>
        <end position="71"/>
    </location>
    <ligand>
        <name>(6S)-NADPHX</name>
        <dbReference type="ChEBI" id="CHEBI:64076"/>
    </ligand>
</feature>
<dbReference type="GO" id="GO:0052855">
    <property type="term" value="F:ADP-dependent NAD(P)H-hydrate dehydratase activity"/>
    <property type="evidence" value="ECO:0007669"/>
    <property type="project" value="UniProtKB-UniRule"/>
</dbReference>
<dbReference type="AlphaFoldDB" id="A0A516H3L3"/>